<accession>A0A6P8CDM0</accession>
<dbReference type="OrthoDB" id="2019491at2759"/>
<reference evidence="3" key="2">
    <citation type="submission" date="2025-08" db="UniProtKB">
        <authorList>
            <consortium name="RefSeq"/>
        </authorList>
    </citation>
    <scope>IDENTIFICATION</scope>
    <source>
        <tissue evidence="3">Leaf</tissue>
    </source>
</reference>
<dbReference type="Gene3D" id="3.30.160.20">
    <property type="match status" value="1"/>
</dbReference>
<dbReference type="InterPro" id="IPR045853">
    <property type="entry name" value="Pep_chain_release_fac_I_sf"/>
</dbReference>
<dbReference type="Gene3D" id="3.30.70.1660">
    <property type="match status" value="1"/>
</dbReference>
<gene>
    <name evidence="3" type="primary">LOC116196451</name>
</gene>
<sequence length="445" mass="49807">MAKMAADVACVRRAAFPFGLEPNRHSSSRRDNMNTCRLWSRSVRACSSMAMDGKSKVYRELGLFSLKKKIEDTVLRAELMATSALELEEARRIRQEEMIRNYDLWDDPAKSNDILVELADSARAVDALKDLAYKAEEAKLITQLAEMDAINYGLFEQAYTASLDVSKFLDQYEMLKLLKGPYDAEGASMVINAGPGGMHDELWAQQLLSMYLKWVEKQGHRGRIINKLQSKNGAISSATVEFEFDYAYGYLQGEKGVHHMLSSSEKGSTGHEVSVAVVDIVPLFLGTTSDFHIDEEDLIFLCPSSPEQELHGQCRVIIQHVPTGITIGSSGERSHFGNKIKALNRLKARLLIIASEQGVSTISNIKTEAIFDVWKNEVRRYVSHPFKLVKDVKTGIELADLSSVLAGNIEPLIGAHINIRRSRSLIIQREASNIQEIHQHCSSYE</sequence>
<protein>
    <submittedName>
        <fullName evidence="3">Peptide chain release factor PrfB3, chloroplastic isoform X1</fullName>
    </submittedName>
</protein>
<dbReference type="PANTHER" id="PTHR43116:SF4">
    <property type="entry name" value="PEPTIDE CHAIN RELEASE FACTOR PRFB3, CHLOROPLASTIC"/>
    <property type="match status" value="1"/>
</dbReference>
<dbReference type="Proteomes" id="UP000515151">
    <property type="component" value="Chromosome 2"/>
</dbReference>
<dbReference type="SUPFAM" id="SSF75620">
    <property type="entry name" value="Release factor"/>
    <property type="match status" value="1"/>
</dbReference>
<dbReference type="InterPro" id="IPR005139">
    <property type="entry name" value="PCRF"/>
</dbReference>
<dbReference type="AlphaFoldDB" id="A0A6P8CDM0"/>
<dbReference type="RefSeq" id="XP_031382037.1">
    <property type="nucleotide sequence ID" value="XM_031526177.1"/>
</dbReference>
<dbReference type="GO" id="GO:0006415">
    <property type="term" value="P:translational termination"/>
    <property type="evidence" value="ECO:0007669"/>
    <property type="project" value="InterPro"/>
</dbReference>
<name>A0A6P8CDM0_PUNGR</name>
<dbReference type="PANTHER" id="PTHR43116">
    <property type="entry name" value="PEPTIDE CHAIN RELEASE FACTOR 2"/>
    <property type="match status" value="1"/>
</dbReference>
<evidence type="ECO:0000259" key="1">
    <source>
        <dbReference type="SMART" id="SM00937"/>
    </source>
</evidence>
<dbReference type="GeneID" id="116196451"/>
<keyword evidence="2" id="KW-1185">Reference proteome</keyword>
<evidence type="ECO:0000313" key="3">
    <source>
        <dbReference type="RefSeq" id="XP_031382037.1"/>
    </source>
</evidence>
<reference evidence="2" key="1">
    <citation type="journal article" date="2020" name="Plant Biotechnol. J.">
        <title>The pomegranate (Punica granatum L.) draft genome dissects genetic divergence between soft- and hard-seeded cultivars.</title>
        <authorList>
            <person name="Luo X."/>
            <person name="Li H."/>
            <person name="Wu Z."/>
            <person name="Yao W."/>
            <person name="Zhao P."/>
            <person name="Cao D."/>
            <person name="Yu H."/>
            <person name="Li K."/>
            <person name="Poudel K."/>
            <person name="Zhao D."/>
            <person name="Zhang F."/>
            <person name="Xia X."/>
            <person name="Chen L."/>
            <person name="Wang Q."/>
            <person name="Jing D."/>
            <person name="Cao S."/>
        </authorList>
    </citation>
    <scope>NUCLEOTIDE SEQUENCE [LARGE SCALE GENOMIC DNA]</scope>
    <source>
        <strain evidence="2">cv. Tunisia</strain>
    </source>
</reference>
<organism evidence="2 3">
    <name type="scientific">Punica granatum</name>
    <name type="common">Pomegranate</name>
    <dbReference type="NCBI Taxonomy" id="22663"/>
    <lineage>
        <taxon>Eukaryota</taxon>
        <taxon>Viridiplantae</taxon>
        <taxon>Streptophyta</taxon>
        <taxon>Embryophyta</taxon>
        <taxon>Tracheophyta</taxon>
        <taxon>Spermatophyta</taxon>
        <taxon>Magnoliopsida</taxon>
        <taxon>eudicotyledons</taxon>
        <taxon>Gunneridae</taxon>
        <taxon>Pentapetalae</taxon>
        <taxon>rosids</taxon>
        <taxon>malvids</taxon>
        <taxon>Myrtales</taxon>
        <taxon>Lythraceae</taxon>
        <taxon>Punica</taxon>
    </lineage>
</organism>
<dbReference type="Pfam" id="PF03462">
    <property type="entry name" value="PCRF"/>
    <property type="match status" value="1"/>
</dbReference>
<proteinExistence type="predicted"/>
<feature type="domain" description="Peptide chain release factor" evidence="1">
    <location>
        <begin position="143"/>
        <end position="254"/>
    </location>
</feature>
<evidence type="ECO:0000313" key="2">
    <source>
        <dbReference type="Proteomes" id="UP000515151"/>
    </source>
</evidence>
<dbReference type="SMART" id="SM00937">
    <property type="entry name" value="PCRF"/>
    <property type="match status" value="1"/>
</dbReference>